<reference evidence="2" key="2">
    <citation type="submission" date="2022-01" db="EMBL/GenBank/DDBJ databases">
        <authorList>
            <person name="Yamashiro T."/>
            <person name="Shiraishi A."/>
            <person name="Satake H."/>
            <person name="Nakayama K."/>
        </authorList>
    </citation>
    <scope>NUCLEOTIDE SEQUENCE</scope>
</reference>
<dbReference type="CDD" id="cd01647">
    <property type="entry name" value="RT_LTR"/>
    <property type="match status" value="1"/>
</dbReference>
<proteinExistence type="predicted"/>
<dbReference type="InterPro" id="IPR043502">
    <property type="entry name" value="DNA/RNA_pol_sf"/>
</dbReference>
<dbReference type="Pfam" id="PF00665">
    <property type="entry name" value="rve"/>
    <property type="match status" value="1"/>
</dbReference>
<dbReference type="Gene3D" id="3.10.10.10">
    <property type="entry name" value="HIV Type 1 Reverse Transcriptase, subunit A, domain 1"/>
    <property type="match status" value="1"/>
</dbReference>
<keyword evidence="3" id="KW-1185">Reference proteome</keyword>
<accession>A0ABQ4Z1M7</accession>
<dbReference type="PANTHER" id="PTHR37984">
    <property type="entry name" value="PROTEIN CBG26694"/>
    <property type="match status" value="1"/>
</dbReference>
<comment type="caution">
    <text evidence="2">The sequence shown here is derived from an EMBL/GenBank/DDBJ whole genome shotgun (WGS) entry which is preliminary data.</text>
</comment>
<dbReference type="PROSITE" id="PS50994">
    <property type="entry name" value="INTEGRASE"/>
    <property type="match status" value="1"/>
</dbReference>
<dbReference type="InterPro" id="IPR043128">
    <property type="entry name" value="Rev_trsase/Diguanyl_cyclase"/>
</dbReference>
<gene>
    <name evidence="2" type="ORF">Tco_0750072</name>
</gene>
<dbReference type="Proteomes" id="UP001151760">
    <property type="component" value="Unassembled WGS sequence"/>
</dbReference>
<dbReference type="InterPro" id="IPR036397">
    <property type="entry name" value="RNaseH_sf"/>
</dbReference>
<name>A0ABQ4Z1M7_9ASTR</name>
<sequence length="507" mass="59765">MTIVTNEKNELVPIRTVTSWRVCIDYRKLNEATRKDHFPLPFMDQMLERLAGNKFFCFLDGFSGYFQILIKPSDLENTTFTCPYGTYTYKRVPFGLCNALATFQRCMIAIFQYMLETSMEVFMDDFLVFGDSFDSCLANLNLSRRDEMPQNSMQDSEIFEIWGIDFMGPFPKSYKFEYILVTIDYVSKWAEAAALPTNDARVVINFLKKLFSRFGIPKALIGDRGTHFYNRQMEKVLKRYGVHHRFATAYHPQTSGQVENTNRALKRILEKTVKDDPFVWSRKLLDAYENSKLYKARTKVYHDRKLRIRKEFKAGDKVLLYNSKYKFKAPKLRSKWDEPFVVKHGFLSGYVKLYDKHKGSFIVNGHRVKVYHDEEQINVLTTEEIHLILVEITCDETKLYDLDETGKGIVKGNFLYVKTDPNHSALKYLFAKKDAKPHLIRWILLLQEFDIEIKNKKGAENVTAYHLSRLENPHLKELRGCLVRLNHGEWNQRIEWNDQRKEWVNKK</sequence>
<dbReference type="Gene3D" id="3.30.70.270">
    <property type="match status" value="1"/>
</dbReference>
<dbReference type="GO" id="GO:0003964">
    <property type="term" value="F:RNA-directed DNA polymerase activity"/>
    <property type="evidence" value="ECO:0007669"/>
    <property type="project" value="UniProtKB-KW"/>
</dbReference>
<dbReference type="InterPro" id="IPR001584">
    <property type="entry name" value="Integrase_cat-core"/>
</dbReference>
<dbReference type="InterPro" id="IPR012337">
    <property type="entry name" value="RNaseH-like_sf"/>
</dbReference>
<dbReference type="Pfam" id="PF00078">
    <property type="entry name" value="RVT_1"/>
    <property type="match status" value="1"/>
</dbReference>
<organism evidence="2 3">
    <name type="scientific">Tanacetum coccineum</name>
    <dbReference type="NCBI Taxonomy" id="301880"/>
    <lineage>
        <taxon>Eukaryota</taxon>
        <taxon>Viridiplantae</taxon>
        <taxon>Streptophyta</taxon>
        <taxon>Embryophyta</taxon>
        <taxon>Tracheophyta</taxon>
        <taxon>Spermatophyta</taxon>
        <taxon>Magnoliopsida</taxon>
        <taxon>eudicotyledons</taxon>
        <taxon>Gunneridae</taxon>
        <taxon>Pentapetalae</taxon>
        <taxon>asterids</taxon>
        <taxon>campanulids</taxon>
        <taxon>Asterales</taxon>
        <taxon>Asteraceae</taxon>
        <taxon>Asteroideae</taxon>
        <taxon>Anthemideae</taxon>
        <taxon>Anthemidinae</taxon>
        <taxon>Tanacetum</taxon>
    </lineage>
</organism>
<dbReference type="EMBL" id="BQNB010010909">
    <property type="protein sequence ID" value="GJS83531.1"/>
    <property type="molecule type" value="Genomic_DNA"/>
</dbReference>
<dbReference type="InterPro" id="IPR000477">
    <property type="entry name" value="RT_dom"/>
</dbReference>
<feature type="domain" description="Integrase catalytic" evidence="1">
    <location>
        <begin position="145"/>
        <end position="317"/>
    </location>
</feature>
<dbReference type="SUPFAM" id="SSF56672">
    <property type="entry name" value="DNA/RNA polymerases"/>
    <property type="match status" value="1"/>
</dbReference>
<evidence type="ECO:0000313" key="2">
    <source>
        <dbReference type="EMBL" id="GJS83531.1"/>
    </source>
</evidence>
<dbReference type="InterPro" id="IPR050951">
    <property type="entry name" value="Retrovirus_Pol_polyprotein"/>
</dbReference>
<protein>
    <submittedName>
        <fullName evidence="2">Reverse transcriptase domain-containing protein</fullName>
    </submittedName>
</protein>
<keyword evidence="2" id="KW-0695">RNA-directed DNA polymerase</keyword>
<keyword evidence="2" id="KW-0548">Nucleotidyltransferase</keyword>
<dbReference type="PANTHER" id="PTHR37984:SF5">
    <property type="entry name" value="PROTEIN NYNRIN-LIKE"/>
    <property type="match status" value="1"/>
</dbReference>
<evidence type="ECO:0000259" key="1">
    <source>
        <dbReference type="PROSITE" id="PS50994"/>
    </source>
</evidence>
<dbReference type="Gene3D" id="3.30.420.10">
    <property type="entry name" value="Ribonuclease H-like superfamily/Ribonuclease H"/>
    <property type="match status" value="1"/>
</dbReference>
<reference evidence="2" key="1">
    <citation type="journal article" date="2022" name="Int. J. Mol. Sci.">
        <title>Draft Genome of Tanacetum Coccineum: Genomic Comparison of Closely Related Tanacetum-Family Plants.</title>
        <authorList>
            <person name="Yamashiro T."/>
            <person name="Shiraishi A."/>
            <person name="Nakayama K."/>
            <person name="Satake H."/>
        </authorList>
    </citation>
    <scope>NUCLEOTIDE SEQUENCE</scope>
</reference>
<dbReference type="SUPFAM" id="SSF53098">
    <property type="entry name" value="Ribonuclease H-like"/>
    <property type="match status" value="1"/>
</dbReference>
<keyword evidence="2" id="KW-0808">Transferase</keyword>
<evidence type="ECO:0000313" key="3">
    <source>
        <dbReference type="Proteomes" id="UP001151760"/>
    </source>
</evidence>